<dbReference type="InterPro" id="IPR013734">
    <property type="entry name" value="TF_Nrm1/Whi5"/>
</dbReference>
<evidence type="ECO:0000313" key="10">
    <source>
        <dbReference type="EMBL" id="TQW00042.1"/>
    </source>
</evidence>
<evidence type="ECO:0000256" key="2">
    <source>
        <dbReference type="ARBA" id="ARBA00004496"/>
    </source>
</evidence>
<reference evidence="10 11" key="1">
    <citation type="journal article" date="2019" name="Appl. Microbiol. Biotechnol.">
        <title>Genome sequence of Isaria javanica and comparative genome analysis insights into family S53 peptidase evolution in fungal entomopathogens.</title>
        <authorList>
            <person name="Lin R."/>
            <person name="Zhang X."/>
            <person name="Xin B."/>
            <person name="Zou M."/>
            <person name="Gao Y."/>
            <person name="Qin F."/>
            <person name="Hu Q."/>
            <person name="Xie B."/>
            <person name="Cheng X."/>
        </authorList>
    </citation>
    <scope>NUCLEOTIDE SEQUENCE [LARGE SCALE GENOMIC DNA]</scope>
    <source>
        <strain evidence="10 11">IJ1G</strain>
    </source>
</reference>
<keyword evidence="11" id="KW-1185">Reference proteome</keyword>
<keyword evidence="4" id="KW-0963">Cytoplasm</keyword>
<dbReference type="GO" id="GO:0005737">
    <property type="term" value="C:cytoplasm"/>
    <property type="evidence" value="ECO:0007669"/>
    <property type="project" value="UniProtKB-SubCell"/>
</dbReference>
<sequence>MSAISPTKRRAALATLDANAMNATTPTAPGKHAEADTVLTKTLPASRRSSGILSSAPVLAPPVVSPAARGSIGGPSVGMKRAGMVLQDRDATENRDDMHEDEEQHQHQQQTQQQQQQQPEQANKRSKLGHADTPAPAPTQSSTATTARSRTHSPDASSLFDASGAEDATWVTTATEPDLVGPFFAAVPTTPPVRARALTREQAREKMEIIRLRLGLASYKLRTGQVEVPLADLQPRPLPAAASLSAATVENTPESSQGGATQEEQDEGEEQGEEQAEEGEEGEEGEEEVEVIEATPPPSLLPSSTAAAALATMAPR</sequence>
<feature type="compositionally biased region" description="Basic and acidic residues" evidence="9">
    <location>
        <begin position="87"/>
        <end position="106"/>
    </location>
</feature>
<keyword evidence="7" id="KW-0804">Transcription</keyword>
<dbReference type="AlphaFoldDB" id="A0A545W8F8"/>
<dbReference type="GO" id="GO:0016301">
    <property type="term" value="F:kinase activity"/>
    <property type="evidence" value="ECO:0007669"/>
    <property type="project" value="UniProtKB-KW"/>
</dbReference>
<comment type="caution">
    <text evidence="10">The sequence shown here is derived from an EMBL/GenBank/DDBJ whole genome shotgun (WGS) entry which is preliminary data.</text>
</comment>
<feature type="compositionally biased region" description="Acidic residues" evidence="9">
    <location>
        <begin position="263"/>
        <end position="291"/>
    </location>
</feature>
<keyword evidence="8" id="KW-0539">Nucleus</keyword>
<keyword evidence="6" id="KW-0805">Transcription regulation</keyword>
<evidence type="ECO:0000256" key="3">
    <source>
        <dbReference type="ARBA" id="ARBA00006922"/>
    </source>
</evidence>
<protein>
    <submittedName>
        <fullName evidence="10">Cyclin-dependent kinase</fullName>
    </submittedName>
</protein>
<feature type="region of interest" description="Disordered" evidence="9">
    <location>
        <begin position="245"/>
        <end position="316"/>
    </location>
</feature>
<dbReference type="OrthoDB" id="5345625at2759"/>
<keyword evidence="10" id="KW-0418">Kinase</keyword>
<feature type="compositionally biased region" description="Low complexity" evidence="9">
    <location>
        <begin position="301"/>
        <end position="316"/>
    </location>
</feature>
<proteinExistence type="inferred from homology"/>
<evidence type="ECO:0000256" key="6">
    <source>
        <dbReference type="ARBA" id="ARBA00023015"/>
    </source>
</evidence>
<evidence type="ECO:0000256" key="9">
    <source>
        <dbReference type="SAM" id="MobiDB-lite"/>
    </source>
</evidence>
<evidence type="ECO:0000256" key="5">
    <source>
        <dbReference type="ARBA" id="ARBA00022491"/>
    </source>
</evidence>
<evidence type="ECO:0000256" key="1">
    <source>
        <dbReference type="ARBA" id="ARBA00004123"/>
    </source>
</evidence>
<feature type="compositionally biased region" description="Low complexity" evidence="9">
    <location>
        <begin position="107"/>
        <end position="121"/>
    </location>
</feature>
<comment type="subcellular location">
    <subcellularLocation>
        <location evidence="2">Cytoplasm</location>
    </subcellularLocation>
    <subcellularLocation>
        <location evidence="1">Nucleus</location>
    </subcellularLocation>
</comment>
<dbReference type="Proteomes" id="UP000315783">
    <property type="component" value="Unassembled WGS sequence"/>
</dbReference>
<evidence type="ECO:0000256" key="7">
    <source>
        <dbReference type="ARBA" id="ARBA00023163"/>
    </source>
</evidence>
<feature type="compositionally biased region" description="Low complexity" evidence="9">
    <location>
        <begin position="138"/>
        <end position="148"/>
    </location>
</feature>
<name>A0A545W8F8_9HYPO</name>
<dbReference type="EMBL" id="SPUK01000002">
    <property type="protein sequence ID" value="TQW00042.1"/>
    <property type="molecule type" value="Genomic_DNA"/>
</dbReference>
<evidence type="ECO:0000256" key="4">
    <source>
        <dbReference type="ARBA" id="ARBA00022490"/>
    </source>
</evidence>
<feature type="region of interest" description="Disordered" evidence="9">
    <location>
        <begin position="17"/>
        <end position="161"/>
    </location>
</feature>
<gene>
    <name evidence="10" type="ORF">IF1G_02256</name>
</gene>
<keyword evidence="5" id="KW-0678">Repressor</keyword>
<keyword evidence="10" id="KW-0808">Transferase</keyword>
<evidence type="ECO:0000256" key="8">
    <source>
        <dbReference type="ARBA" id="ARBA00023242"/>
    </source>
</evidence>
<accession>A0A545W8F8</accession>
<dbReference type="Pfam" id="PF08528">
    <property type="entry name" value="Whi5"/>
    <property type="match status" value="1"/>
</dbReference>
<comment type="similarity">
    <text evidence="3">Belongs to the WHI5/NRM1 family.</text>
</comment>
<evidence type="ECO:0000313" key="11">
    <source>
        <dbReference type="Proteomes" id="UP000315783"/>
    </source>
</evidence>
<feature type="compositionally biased region" description="Low complexity" evidence="9">
    <location>
        <begin position="18"/>
        <end position="29"/>
    </location>
</feature>
<dbReference type="GO" id="GO:0005634">
    <property type="term" value="C:nucleus"/>
    <property type="evidence" value="ECO:0007669"/>
    <property type="project" value="UniProtKB-SubCell"/>
</dbReference>
<organism evidence="10 11">
    <name type="scientific">Cordyceps javanica</name>
    <dbReference type="NCBI Taxonomy" id="43265"/>
    <lineage>
        <taxon>Eukaryota</taxon>
        <taxon>Fungi</taxon>
        <taxon>Dikarya</taxon>
        <taxon>Ascomycota</taxon>
        <taxon>Pezizomycotina</taxon>
        <taxon>Sordariomycetes</taxon>
        <taxon>Hypocreomycetidae</taxon>
        <taxon>Hypocreales</taxon>
        <taxon>Cordycipitaceae</taxon>
        <taxon>Cordyceps</taxon>
    </lineage>
</organism>